<keyword evidence="4" id="KW-0325">Glycoprotein</keyword>
<organism evidence="7">
    <name type="scientific">Xylotrechus quadripes</name>
    <dbReference type="NCBI Taxonomy" id="554073"/>
    <lineage>
        <taxon>Eukaryota</taxon>
        <taxon>Metazoa</taxon>
        <taxon>Ecdysozoa</taxon>
        <taxon>Arthropoda</taxon>
        <taxon>Hexapoda</taxon>
        <taxon>Insecta</taxon>
        <taxon>Pterygota</taxon>
        <taxon>Neoptera</taxon>
        <taxon>Endopterygota</taxon>
        <taxon>Coleoptera</taxon>
        <taxon>Polyphaga</taxon>
        <taxon>Cucujiformia</taxon>
        <taxon>Chrysomeloidea</taxon>
        <taxon>Cerambycidae</taxon>
        <taxon>Cerambycinae</taxon>
        <taxon>Clytini</taxon>
        <taxon>Xylotrechus</taxon>
    </lineage>
</organism>
<dbReference type="EMBL" id="MG923318">
    <property type="protein sequence ID" value="AXO78380.1"/>
    <property type="molecule type" value="mRNA"/>
</dbReference>
<comment type="subcellular location">
    <subcellularLocation>
        <location evidence="1">Secreted</location>
    </subcellularLocation>
</comment>
<dbReference type="GO" id="GO:0007608">
    <property type="term" value="P:sensory perception of smell"/>
    <property type="evidence" value="ECO:0007669"/>
    <property type="project" value="UniProtKB-ARBA"/>
</dbReference>
<dbReference type="AlphaFoldDB" id="A0A346HGM4"/>
<accession>A0A346HGM4</accession>
<dbReference type="Gene3D" id="1.10.238.20">
    <property type="entry name" value="Pheromone/general odorant binding protein domain"/>
    <property type="match status" value="1"/>
</dbReference>
<evidence type="ECO:0000256" key="2">
    <source>
        <dbReference type="ARBA" id="ARBA00008098"/>
    </source>
</evidence>
<evidence type="ECO:0000256" key="4">
    <source>
        <dbReference type="ARBA" id="ARBA00023180"/>
    </source>
</evidence>
<keyword evidence="3" id="KW-0964">Secreted</keyword>
<dbReference type="Pfam" id="PF01395">
    <property type="entry name" value="PBP_GOBP"/>
    <property type="match status" value="1"/>
</dbReference>
<dbReference type="InterPro" id="IPR006170">
    <property type="entry name" value="PBP/GOBP"/>
</dbReference>
<feature type="signal peptide" evidence="6">
    <location>
        <begin position="1"/>
        <end position="21"/>
    </location>
</feature>
<evidence type="ECO:0000256" key="6">
    <source>
        <dbReference type="SAM" id="SignalP"/>
    </source>
</evidence>
<keyword evidence="6" id="KW-0732">Signal</keyword>
<evidence type="ECO:0000256" key="1">
    <source>
        <dbReference type="ARBA" id="ARBA00004613"/>
    </source>
</evidence>
<dbReference type="CDD" id="cd23992">
    <property type="entry name" value="PBP_GOBP"/>
    <property type="match status" value="1"/>
</dbReference>
<comment type="function">
    <text evidence="5">May be a carrier protein for lipids.</text>
</comment>
<dbReference type="GO" id="GO:0005549">
    <property type="term" value="F:odorant binding"/>
    <property type="evidence" value="ECO:0007669"/>
    <property type="project" value="InterPro"/>
</dbReference>
<dbReference type="GO" id="GO:0005576">
    <property type="term" value="C:extracellular region"/>
    <property type="evidence" value="ECO:0007669"/>
    <property type="project" value="UniProtKB-SubCell"/>
</dbReference>
<dbReference type="SUPFAM" id="SSF47565">
    <property type="entry name" value="Insect pheromone/odorant-binding proteins"/>
    <property type="match status" value="1"/>
</dbReference>
<dbReference type="PANTHER" id="PTHR21364:SF2">
    <property type="entry name" value="GENERAL ODORANT-BINDING PROTEIN 19A"/>
    <property type="match status" value="1"/>
</dbReference>
<dbReference type="SMART" id="SM00708">
    <property type="entry name" value="PhBP"/>
    <property type="match status" value="1"/>
</dbReference>
<gene>
    <name evidence="7" type="primary">OBP2</name>
</gene>
<protein>
    <submittedName>
        <fullName evidence="7">Odorant binding protein 2</fullName>
    </submittedName>
</protein>
<dbReference type="FunFam" id="1.10.238.20:FF:000001">
    <property type="entry name" value="General odorant-binding protein lush"/>
    <property type="match status" value="1"/>
</dbReference>
<dbReference type="PRINTS" id="PR00485">
    <property type="entry name" value="MEALWORMBTLB"/>
</dbReference>
<proteinExistence type="evidence at transcript level"/>
<feature type="chain" id="PRO_5016840199" evidence="6">
    <location>
        <begin position="22"/>
        <end position="136"/>
    </location>
</feature>
<reference evidence="7" key="1">
    <citation type="submission" date="2018-02" db="EMBL/GenBank/DDBJ databases">
        <title>Candidate odorant binding protein genes of Xylotrechus quadripes.</title>
        <authorList>
            <person name="Ji S.-S."/>
            <person name="Liu N.-Y."/>
        </authorList>
    </citation>
    <scope>NUCLEOTIDE SEQUENCE</scope>
</reference>
<evidence type="ECO:0000256" key="5">
    <source>
        <dbReference type="ARBA" id="ARBA00056866"/>
    </source>
</evidence>
<sequence>MRNKYICVLTLINLFCPIAFGLSEEMQELANMLHSTCIGETGVSEENIQKAKTGDFVDDEKLKCYIMCTMAQMACINENGIIDVEATIAVLPEEFQEMAAPIIRKCDTQKGKSPCENAWLTHKCYYNENPQGYFLV</sequence>
<evidence type="ECO:0000313" key="7">
    <source>
        <dbReference type="EMBL" id="AXO78380.1"/>
    </source>
</evidence>
<dbReference type="PANTHER" id="PTHR21364">
    <property type="entry name" value="GENERAL ODORANT-BINDING PROTEIN 19A"/>
    <property type="match status" value="1"/>
</dbReference>
<comment type="similarity">
    <text evidence="2">Belongs to the PBP/GOBP family.</text>
</comment>
<evidence type="ECO:0000256" key="3">
    <source>
        <dbReference type="ARBA" id="ARBA00022525"/>
    </source>
</evidence>
<name>A0A346HGM4_9CUCU</name>
<dbReference type="InterPro" id="IPR036728">
    <property type="entry name" value="PBP_GOBP_sf"/>
</dbReference>